<feature type="transmembrane region" description="Helical" evidence="2">
    <location>
        <begin position="20"/>
        <end position="44"/>
    </location>
</feature>
<reference evidence="3 4" key="1">
    <citation type="submission" date="2020-08" db="EMBL/GenBank/DDBJ databases">
        <title>Genomic Encyclopedia of Type Strains, Phase IV (KMG-IV): sequencing the most valuable type-strain genomes for metagenomic binning, comparative biology and taxonomic classification.</title>
        <authorList>
            <person name="Goeker M."/>
        </authorList>
    </citation>
    <scope>NUCLEOTIDE SEQUENCE [LARGE SCALE GENOMIC DNA]</scope>
    <source>
        <strain evidence="3 4">DSM 45385</strain>
    </source>
</reference>
<feature type="transmembrane region" description="Helical" evidence="2">
    <location>
        <begin position="375"/>
        <end position="397"/>
    </location>
</feature>
<keyword evidence="2" id="KW-1133">Transmembrane helix</keyword>
<evidence type="ECO:0000313" key="3">
    <source>
        <dbReference type="EMBL" id="MBB5074781.1"/>
    </source>
</evidence>
<evidence type="ECO:0000313" key="4">
    <source>
        <dbReference type="Proteomes" id="UP000568380"/>
    </source>
</evidence>
<feature type="transmembrane region" description="Helical" evidence="2">
    <location>
        <begin position="50"/>
        <end position="71"/>
    </location>
</feature>
<feature type="compositionally biased region" description="Polar residues" evidence="1">
    <location>
        <begin position="287"/>
        <end position="303"/>
    </location>
</feature>
<feature type="transmembrane region" description="Helical" evidence="2">
    <location>
        <begin position="409"/>
        <end position="430"/>
    </location>
</feature>
<protein>
    <recommendedName>
        <fullName evidence="5">Glycosyltransferase RgtA/B/C/D-like domain-containing protein</fullName>
    </recommendedName>
</protein>
<feature type="transmembrane region" description="Helical" evidence="2">
    <location>
        <begin position="327"/>
        <end position="346"/>
    </location>
</feature>
<feature type="transmembrane region" description="Helical" evidence="2">
    <location>
        <begin position="173"/>
        <end position="197"/>
    </location>
</feature>
<dbReference type="EMBL" id="JACHIN010000001">
    <property type="protein sequence ID" value="MBB5074781.1"/>
    <property type="molecule type" value="Genomic_DNA"/>
</dbReference>
<organism evidence="3 4">
    <name type="scientific">Nonomuraea endophytica</name>
    <dbReference type="NCBI Taxonomy" id="714136"/>
    <lineage>
        <taxon>Bacteria</taxon>
        <taxon>Bacillati</taxon>
        <taxon>Actinomycetota</taxon>
        <taxon>Actinomycetes</taxon>
        <taxon>Streptosporangiales</taxon>
        <taxon>Streptosporangiaceae</taxon>
        <taxon>Nonomuraea</taxon>
    </lineage>
</organism>
<feature type="transmembrane region" description="Helical" evidence="2">
    <location>
        <begin position="602"/>
        <end position="620"/>
    </location>
</feature>
<sequence>MAPSRLRPDETRRPSAGRVLATASLLPALAVAGWLLAGLPLLMAGAFRPVFTVVLALPVIALLCWAGLRLLPEAVEATGRQTAGVLTIAVGSGVFNAIFHSEQLIVRRDPATYAQYTAWIAEHGSLPIPYQEQAFGGPDPALVFDSVGFFDFGGAVVPQFMPGPPMLFSAADWLGGLLLGPPVLGALAVLTVGGVAARLAGGRWAPVAALAFAVSMPILYTSRTTFSEIPSLILLFGGLSLAHDALTRIWTPHPTGRPRVLAAGGKTRGTTATHVLPRQEDPAVPGSGSTASATTGDAKTLTSEEAAPELSTAADGSGSAGAVPGGVRWVAGLAGLVFGLATLVRIDGLRDVLPVLAFAGLLVAMSRFRRPVGVLGLPLLGGLVVGVGLGFLAAYTFARPYLAYLSRSVVPLLLICGVVLVLTVVGTAVAPRLARIRLPRRLPEIGAALVALVMVGFAVRPWVQTVHRQPVSGDDVRTARFIEQTQKANGLPVDGTRLYFDESLYWVIWYVGVPVVVLATVAAAVLVRRLLRDASAFEWLLPLAVIGWTTVTTLLRPEITPDQPWAARRLVPVVIPGLIVLAVWGLDWVRDKIRRLGYGSRVQAWTAGVGTVLILVPPVITSIGTAFTPIERGERAAVEAMCRAIPRDASVLIIERVTADRFTQVVRGMCGVPAADVRREQGSDTARREDVDRLVAGVERAGRTPVILAADADQVRFYGPFEQVMALSTRQDERSLTEPPNGTWSLRINVWMSNP</sequence>
<feature type="region of interest" description="Disordered" evidence="1">
    <location>
        <begin position="270"/>
        <end position="319"/>
    </location>
</feature>
<name>A0A7W7ZWT4_9ACTN</name>
<keyword evidence="2" id="KW-0472">Membrane</keyword>
<evidence type="ECO:0000256" key="1">
    <source>
        <dbReference type="SAM" id="MobiDB-lite"/>
    </source>
</evidence>
<feature type="transmembrane region" description="Helical" evidence="2">
    <location>
        <begin position="442"/>
        <end position="463"/>
    </location>
</feature>
<dbReference type="RefSeq" id="WP_221339877.1">
    <property type="nucleotide sequence ID" value="NZ_JACHIN010000001.1"/>
</dbReference>
<keyword evidence="4" id="KW-1185">Reference proteome</keyword>
<feature type="transmembrane region" description="Helical" evidence="2">
    <location>
        <begin position="569"/>
        <end position="590"/>
    </location>
</feature>
<feature type="transmembrane region" description="Helical" evidence="2">
    <location>
        <begin position="539"/>
        <end position="557"/>
    </location>
</feature>
<feature type="transmembrane region" description="Helical" evidence="2">
    <location>
        <begin position="83"/>
        <end position="100"/>
    </location>
</feature>
<keyword evidence="2" id="KW-0812">Transmembrane</keyword>
<proteinExistence type="predicted"/>
<evidence type="ECO:0008006" key="5">
    <source>
        <dbReference type="Google" id="ProtNLM"/>
    </source>
</evidence>
<dbReference type="AlphaFoldDB" id="A0A7W7ZWT4"/>
<feature type="transmembrane region" description="Helical" evidence="2">
    <location>
        <begin position="507"/>
        <end position="527"/>
    </location>
</feature>
<gene>
    <name evidence="3" type="ORF">HNR40_000227</name>
</gene>
<comment type="caution">
    <text evidence="3">The sequence shown here is derived from an EMBL/GenBank/DDBJ whole genome shotgun (WGS) entry which is preliminary data.</text>
</comment>
<evidence type="ECO:0000256" key="2">
    <source>
        <dbReference type="SAM" id="Phobius"/>
    </source>
</evidence>
<accession>A0A7W7ZWT4</accession>
<dbReference type="Proteomes" id="UP000568380">
    <property type="component" value="Unassembled WGS sequence"/>
</dbReference>
<feature type="transmembrane region" description="Helical" evidence="2">
    <location>
        <begin position="204"/>
        <end position="220"/>
    </location>
</feature>